<accession>A0A1I5L8W1</accession>
<dbReference type="InterPro" id="IPR029044">
    <property type="entry name" value="Nucleotide-diphossugar_trans"/>
</dbReference>
<keyword evidence="2" id="KW-0808">Transferase</keyword>
<gene>
    <name evidence="2" type="ORF">SAMN05216234_10294</name>
</gene>
<dbReference type="PANTHER" id="PTHR47183">
    <property type="entry name" value="GLUCOSE-1-PHOSPHATE CYTIDYLYLTRANSFERASE-RELATED"/>
    <property type="match status" value="1"/>
</dbReference>
<keyword evidence="3" id="KW-1185">Reference proteome</keyword>
<evidence type="ECO:0000259" key="1">
    <source>
        <dbReference type="Pfam" id="PF00483"/>
    </source>
</evidence>
<sequence length="257" mass="29414">MKVLLLAGGFGTRLSEETDIRPKPMVEIGGKPILWHIMKIYSYYGFNEFVILLGYKGYYIKEYFANYFLHQSDVTIDIATGKMEVLNNSSEPWKVTLLDTGLETMTGGRIKRAQNFVGDEPFMLTYGDGVADIDIKKLVEFHKSHGKAMTMTSAQPEGRFGALNIDEKNQVTNFLEKPKGDGGWINAGFFVCEPKVFDYITEGDSTVFEQSPLQNLAKDGEIYTYKHKGFWKPMDTLRDKMQLQKLWESKQAPWKVW</sequence>
<organism evidence="2 3">
    <name type="scientific">Hydrogenimonas thermophila</name>
    <dbReference type="NCBI Taxonomy" id="223786"/>
    <lineage>
        <taxon>Bacteria</taxon>
        <taxon>Pseudomonadati</taxon>
        <taxon>Campylobacterota</taxon>
        <taxon>Epsilonproteobacteria</taxon>
        <taxon>Campylobacterales</taxon>
        <taxon>Hydrogenimonadaceae</taxon>
        <taxon>Hydrogenimonas</taxon>
    </lineage>
</organism>
<dbReference type="AlphaFoldDB" id="A0A1I5L8W1"/>
<dbReference type="CDD" id="cd02524">
    <property type="entry name" value="G1P_cytidylyltransferase"/>
    <property type="match status" value="1"/>
</dbReference>
<reference evidence="2 3" key="1">
    <citation type="submission" date="2016-10" db="EMBL/GenBank/DDBJ databases">
        <authorList>
            <person name="de Groot N.N."/>
        </authorList>
    </citation>
    <scope>NUCLEOTIDE SEQUENCE [LARGE SCALE GENOMIC DNA]</scope>
    <source>
        <strain evidence="2 3">EP1-55-1</strain>
    </source>
</reference>
<dbReference type="NCBIfam" id="TIGR02623">
    <property type="entry name" value="G1P_cyt_trans"/>
    <property type="match status" value="1"/>
</dbReference>
<dbReference type="RefSeq" id="WP_092910200.1">
    <property type="nucleotide sequence ID" value="NZ_CP136592.1"/>
</dbReference>
<dbReference type="PANTHER" id="PTHR47183:SF1">
    <property type="entry name" value="GLUCOSE-1-PHOSPHATE CYTIDYLYLTRANSFERASE"/>
    <property type="match status" value="1"/>
</dbReference>
<proteinExistence type="predicted"/>
<name>A0A1I5L8W1_9BACT</name>
<dbReference type="GO" id="GO:0047343">
    <property type="term" value="F:glucose-1-phosphate cytidylyltransferase activity"/>
    <property type="evidence" value="ECO:0007669"/>
    <property type="project" value="InterPro"/>
</dbReference>
<feature type="domain" description="Nucleotidyl transferase" evidence="1">
    <location>
        <begin position="2"/>
        <end position="231"/>
    </location>
</feature>
<dbReference type="STRING" id="223786.SAMN05216234_10294"/>
<dbReference type="InterPro" id="IPR046981">
    <property type="entry name" value="G1P_cyt_trans"/>
</dbReference>
<dbReference type="GO" id="GO:0009243">
    <property type="term" value="P:O antigen biosynthetic process"/>
    <property type="evidence" value="ECO:0007669"/>
    <property type="project" value="InterPro"/>
</dbReference>
<keyword evidence="2" id="KW-0548">Nucleotidyltransferase</keyword>
<dbReference type="InterPro" id="IPR005835">
    <property type="entry name" value="NTP_transferase_dom"/>
</dbReference>
<protein>
    <submittedName>
        <fullName evidence="2">Glucose-1-phosphate cytidylyltransferase</fullName>
    </submittedName>
</protein>
<dbReference type="InterPro" id="IPR013446">
    <property type="entry name" value="G1P_cyt_trans-like"/>
</dbReference>
<dbReference type="Proteomes" id="UP000199227">
    <property type="component" value="Unassembled WGS sequence"/>
</dbReference>
<dbReference type="EMBL" id="FOXB01000002">
    <property type="protein sequence ID" value="SFO93633.1"/>
    <property type="molecule type" value="Genomic_DNA"/>
</dbReference>
<evidence type="ECO:0000313" key="2">
    <source>
        <dbReference type="EMBL" id="SFO93633.1"/>
    </source>
</evidence>
<dbReference type="Gene3D" id="3.90.550.10">
    <property type="entry name" value="Spore Coat Polysaccharide Biosynthesis Protein SpsA, Chain A"/>
    <property type="match status" value="1"/>
</dbReference>
<evidence type="ECO:0000313" key="3">
    <source>
        <dbReference type="Proteomes" id="UP000199227"/>
    </source>
</evidence>
<dbReference type="OrthoDB" id="9788272at2"/>
<dbReference type="Pfam" id="PF00483">
    <property type="entry name" value="NTP_transferase"/>
    <property type="match status" value="1"/>
</dbReference>
<dbReference type="SUPFAM" id="SSF53448">
    <property type="entry name" value="Nucleotide-diphospho-sugar transferases"/>
    <property type="match status" value="1"/>
</dbReference>